<dbReference type="InterPro" id="IPR006279">
    <property type="entry name" value="SoxD"/>
</dbReference>
<accession>A0A2T5G0P9</accession>
<dbReference type="Gene3D" id="3.30.2270.10">
    <property type="entry name" value="Folate-binding superfamily"/>
    <property type="match status" value="1"/>
</dbReference>
<dbReference type="Pfam" id="PF04267">
    <property type="entry name" value="SoxD"/>
    <property type="match status" value="1"/>
</dbReference>
<dbReference type="RefSeq" id="WP_107965967.1">
    <property type="nucleotide sequence ID" value="NZ_NWBU01000004.1"/>
</dbReference>
<dbReference type="GO" id="GO:0046653">
    <property type="term" value="P:tetrahydrofolate metabolic process"/>
    <property type="evidence" value="ECO:0007669"/>
    <property type="project" value="InterPro"/>
</dbReference>
<comment type="caution">
    <text evidence="1">The sequence shown here is derived from an EMBL/GenBank/DDBJ whole genome shotgun (WGS) entry which is preliminary data.</text>
</comment>
<dbReference type="EMBL" id="NWBU01000004">
    <property type="protein sequence ID" value="PTQ12729.1"/>
    <property type="molecule type" value="Genomic_DNA"/>
</dbReference>
<keyword evidence="2" id="KW-1185">Reference proteome</keyword>
<dbReference type="GO" id="GO:0008115">
    <property type="term" value="F:sarcosine oxidase activity"/>
    <property type="evidence" value="ECO:0007669"/>
    <property type="project" value="InterPro"/>
</dbReference>
<proteinExistence type="predicted"/>
<dbReference type="AlphaFoldDB" id="A0A2T5G0P9"/>
<evidence type="ECO:0000313" key="1">
    <source>
        <dbReference type="EMBL" id="PTQ12729.1"/>
    </source>
</evidence>
<reference evidence="1 2" key="1">
    <citation type="submission" date="2017-09" db="EMBL/GenBank/DDBJ databases">
        <title>Sphingomonas panjinensis sp.nov., isolated from oil-contaminated soil.</title>
        <authorList>
            <person name="Wang L."/>
            <person name="Chen L."/>
        </authorList>
    </citation>
    <scope>NUCLEOTIDE SEQUENCE [LARGE SCALE GENOMIC DNA]</scope>
    <source>
        <strain evidence="1 2">FW-11</strain>
    </source>
</reference>
<protein>
    <submittedName>
        <fullName evidence="1">Sarcosine oxidase subunit delta</fullName>
    </submittedName>
</protein>
<evidence type="ECO:0000313" key="2">
    <source>
        <dbReference type="Proteomes" id="UP000244162"/>
    </source>
</evidence>
<dbReference type="Proteomes" id="UP000244162">
    <property type="component" value="Unassembled WGS sequence"/>
</dbReference>
<dbReference type="InterPro" id="IPR038561">
    <property type="entry name" value="SoxD_sf"/>
</dbReference>
<gene>
    <name evidence="1" type="ORF">CLG96_00790</name>
</gene>
<organism evidence="1 2">
    <name type="scientific">Sphingomonas oleivorans</name>
    <dbReference type="NCBI Taxonomy" id="1735121"/>
    <lineage>
        <taxon>Bacteria</taxon>
        <taxon>Pseudomonadati</taxon>
        <taxon>Pseudomonadota</taxon>
        <taxon>Alphaproteobacteria</taxon>
        <taxon>Sphingomonadales</taxon>
        <taxon>Sphingomonadaceae</taxon>
        <taxon>Sphingomonas</taxon>
    </lineage>
</organism>
<dbReference type="OrthoDB" id="7159274at2"/>
<sequence length="86" mass="9670">MRVKCPYCGDRDVHEFVYRGDAAPVRPAADAGEAAFADYVYLRDNPAGPIAEHWYHAQGCRNWLVVERDTRSHAIAAVRLAREAAR</sequence>
<name>A0A2T5G0P9_9SPHN</name>